<dbReference type="Pfam" id="PF00512">
    <property type="entry name" value="HisKA"/>
    <property type="match status" value="1"/>
</dbReference>
<evidence type="ECO:0000256" key="5">
    <source>
        <dbReference type="ARBA" id="ARBA00022553"/>
    </source>
</evidence>
<gene>
    <name evidence="16" type="ORF">JJ685_25785</name>
</gene>
<dbReference type="Proteomes" id="UP000599109">
    <property type="component" value="Unassembled WGS sequence"/>
</dbReference>
<feature type="transmembrane region" description="Helical" evidence="14">
    <location>
        <begin position="284"/>
        <end position="305"/>
    </location>
</feature>
<feature type="transmembrane region" description="Helical" evidence="14">
    <location>
        <begin position="254"/>
        <end position="272"/>
    </location>
</feature>
<evidence type="ECO:0000256" key="4">
    <source>
        <dbReference type="ARBA" id="ARBA00022475"/>
    </source>
</evidence>
<organism evidence="16 17">
    <name type="scientific">Ramlibacter monticola</name>
    <dbReference type="NCBI Taxonomy" id="1926872"/>
    <lineage>
        <taxon>Bacteria</taxon>
        <taxon>Pseudomonadati</taxon>
        <taxon>Pseudomonadota</taxon>
        <taxon>Betaproteobacteria</taxon>
        <taxon>Burkholderiales</taxon>
        <taxon>Comamonadaceae</taxon>
        <taxon>Ramlibacter</taxon>
    </lineage>
</organism>
<dbReference type="GO" id="GO:0042802">
    <property type="term" value="F:identical protein binding"/>
    <property type="evidence" value="ECO:0007669"/>
    <property type="project" value="UniProtKB-ARBA"/>
</dbReference>
<dbReference type="InterPro" id="IPR003661">
    <property type="entry name" value="HisK_dim/P_dom"/>
</dbReference>
<evidence type="ECO:0000256" key="6">
    <source>
        <dbReference type="ARBA" id="ARBA00022679"/>
    </source>
</evidence>
<evidence type="ECO:0000256" key="10">
    <source>
        <dbReference type="ARBA" id="ARBA00022840"/>
    </source>
</evidence>
<accession>A0A937CXW3</accession>
<name>A0A937CXW3_9BURK</name>
<feature type="transmembrane region" description="Helical" evidence="14">
    <location>
        <begin position="125"/>
        <end position="150"/>
    </location>
</feature>
<proteinExistence type="predicted"/>
<dbReference type="SUPFAM" id="SSF55874">
    <property type="entry name" value="ATPase domain of HSP90 chaperone/DNA topoisomerase II/histidine kinase"/>
    <property type="match status" value="1"/>
</dbReference>
<dbReference type="InterPro" id="IPR036890">
    <property type="entry name" value="HATPase_C_sf"/>
</dbReference>
<keyword evidence="7 14" id="KW-0812">Transmembrane</keyword>
<dbReference type="InterPro" id="IPR004358">
    <property type="entry name" value="Sig_transdc_His_kin-like_C"/>
</dbReference>
<dbReference type="SMART" id="SM00387">
    <property type="entry name" value="HATPase_c"/>
    <property type="match status" value="1"/>
</dbReference>
<feature type="domain" description="Histidine kinase" evidence="15">
    <location>
        <begin position="458"/>
        <end position="673"/>
    </location>
</feature>
<dbReference type="SMART" id="SM00388">
    <property type="entry name" value="HisKA"/>
    <property type="match status" value="1"/>
</dbReference>
<feature type="transmembrane region" description="Helical" evidence="14">
    <location>
        <begin position="200"/>
        <end position="219"/>
    </location>
</feature>
<dbReference type="GO" id="GO:0005886">
    <property type="term" value="C:plasma membrane"/>
    <property type="evidence" value="ECO:0007669"/>
    <property type="project" value="UniProtKB-SubCell"/>
</dbReference>
<comment type="catalytic activity">
    <reaction evidence="1">
        <text>ATP + protein L-histidine = ADP + protein N-phospho-L-histidine.</text>
        <dbReference type="EC" id="2.7.13.3"/>
    </reaction>
</comment>
<feature type="transmembrane region" description="Helical" evidence="14">
    <location>
        <begin position="21"/>
        <end position="43"/>
    </location>
</feature>
<keyword evidence="5" id="KW-0597">Phosphoprotein</keyword>
<dbReference type="SUPFAM" id="SSF47384">
    <property type="entry name" value="Homodimeric domain of signal transducing histidine kinase"/>
    <property type="match status" value="1"/>
</dbReference>
<dbReference type="InterPro" id="IPR003594">
    <property type="entry name" value="HATPase_dom"/>
</dbReference>
<dbReference type="CDD" id="cd00130">
    <property type="entry name" value="PAS"/>
    <property type="match status" value="1"/>
</dbReference>
<keyword evidence="17" id="KW-1185">Reference proteome</keyword>
<dbReference type="Pfam" id="PF05231">
    <property type="entry name" value="MASE1"/>
    <property type="match status" value="1"/>
</dbReference>
<comment type="caution">
    <text evidence="16">The sequence shown here is derived from an EMBL/GenBank/DDBJ whole genome shotgun (WGS) entry which is preliminary data.</text>
</comment>
<sequence>MADATEVRRGTFNADPHWETFRIAVLVGLAYYAGARIGLALTFSPMPLSVLWPPNALLLGALVVTPRRRWWAVFAGALPAHLFAELPHGVPTPLVLCWFASNASEALIGALVFRRFADNCELRTLRSAVAFCCAAAVAALLSSFLDAAFVQLVGWGTTDFATLWRIRVSSNLLATLTVVPVLVTWSTAELDVRRHVTPAQLMEIVCLVAGLFATSIVVFDSGVVDSGIPPTLLYLPVPFLVWAALRFGPALSSLAYAIVVFLVIWGAAHGRGPFLLAAVQNDPLPIQLFLSSVAVLLLLLAAAVVERREAERMLRGSEELFSTAFRQGPDAIAITRARDGGIVEANKRWLELLGYPSNAQSLATLGEHLSPASRDRVRSLKSEPGSAQETEVVLTDRQGGVHVALLVIAPVQLMGETCHITILRDITRQRQAEKDAYDQRRQLTHLTRVASLSDFSSTIAHELNQPLTAILSNAQAALRLFAHEPLNVAEIRAILVEIAESDKRAGLLIHHLRLLMKKGDEEFVQVDLNQLVRDVLDFVRSEFLVRTVELKTSYAPDLPQVRGDRVQLQQLLLNLVCNACEAMDAQTHGKVMEVSTSHEADGTVQVTVSDTGPGIPADRMDRVFEPFFTTKQSGLGMGLAICRRIATAHGGSLTVLSRPGEGATFQLALPQVLPGRRLEATAHFPADTTSTATAS</sequence>
<evidence type="ECO:0000256" key="11">
    <source>
        <dbReference type="ARBA" id="ARBA00022989"/>
    </source>
</evidence>
<dbReference type="PROSITE" id="PS50109">
    <property type="entry name" value="HIS_KIN"/>
    <property type="match status" value="1"/>
</dbReference>
<evidence type="ECO:0000313" key="17">
    <source>
        <dbReference type="Proteomes" id="UP000599109"/>
    </source>
</evidence>
<evidence type="ECO:0000256" key="7">
    <source>
        <dbReference type="ARBA" id="ARBA00022692"/>
    </source>
</evidence>
<feature type="transmembrane region" description="Helical" evidence="14">
    <location>
        <begin position="170"/>
        <end position="188"/>
    </location>
</feature>
<dbReference type="GO" id="GO:0005524">
    <property type="term" value="F:ATP binding"/>
    <property type="evidence" value="ECO:0007669"/>
    <property type="project" value="UniProtKB-KW"/>
</dbReference>
<protein>
    <recommendedName>
        <fullName evidence="3">histidine kinase</fullName>
        <ecNumber evidence="3">2.7.13.3</ecNumber>
    </recommendedName>
</protein>
<evidence type="ECO:0000259" key="15">
    <source>
        <dbReference type="PROSITE" id="PS50109"/>
    </source>
</evidence>
<keyword evidence="13 14" id="KW-0472">Membrane</keyword>
<evidence type="ECO:0000256" key="8">
    <source>
        <dbReference type="ARBA" id="ARBA00022741"/>
    </source>
</evidence>
<dbReference type="PANTHER" id="PTHR43065:SF42">
    <property type="entry name" value="TWO-COMPONENT SENSOR PPRA"/>
    <property type="match status" value="1"/>
</dbReference>
<keyword evidence="6" id="KW-0808">Transferase</keyword>
<evidence type="ECO:0000256" key="12">
    <source>
        <dbReference type="ARBA" id="ARBA00023012"/>
    </source>
</evidence>
<keyword evidence="8" id="KW-0547">Nucleotide-binding</keyword>
<keyword evidence="9" id="KW-0418">Kinase</keyword>
<dbReference type="InterPro" id="IPR005467">
    <property type="entry name" value="His_kinase_dom"/>
</dbReference>
<dbReference type="PRINTS" id="PR00344">
    <property type="entry name" value="BCTRLSENSOR"/>
</dbReference>
<dbReference type="NCBIfam" id="TIGR00229">
    <property type="entry name" value="sensory_box"/>
    <property type="match status" value="1"/>
</dbReference>
<keyword evidence="10" id="KW-0067">ATP-binding</keyword>
<evidence type="ECO:0000256" key="14">
    <source>
        <dbReference type="SAM" id="Phobius"/>
    </source>
</evidence>
<keyword evidence="4" id="KW-1003">Cell membrane</keyword>
<dbReference type="FunFam" id="3.30.565.10:FF:000042">
    <property type="entry name" value="Two-component sensor histidine kinase KdpD"/>
    <property type="match status" value="1"/>
</dbReference>
<comment type="subcellular location">
    <subcellularLocation>
        <location evidence="2">Cell membrane</location>
        <topology evidence="2">Multi-pass membrane protein</topology>
    </subcellularLocation>
</comment>
<dbReference type="EMBL" id="JAEQNE010000008">
    <property type="protein sequence ID" value="MBL0394577.1"/>
    <property type="molecule type" value="Genomic_DNA"/>
</dbReference>
<dbReference type="SUPFAM" id="SSF55785">
    <property type="entry name" value="PYP-like sensor domain (PAS domain)"/>
    <property type="match status" value="1"/>
</dbReference>
<evidence type="ECO:0000256" key="13">
    <source>
        <dbReference type="ARBA" id="ARBA00023136"/>
    </source>
</evidence>
<evidence type="ECO:0000256" key="3">
    <source>
        <dbReference type="ARBA" id="ARBA00012438"/>
    </source>
</evidence>
<reference evidence="16 17" key="1">
    <citation type="journal article" date="2017" name="Int. J. Syst. Evol. Microbiol.">
        <title>Ramlibacter monticola sp. nov., isolated from forest soil.</title>
        <authorList>
            <person name="Chaudhary D.K."/>
            <person name="Kim J."/>
        </authorList>
    </citation>
    <scope>NUCLEOTIDE SEQUENCE [LARGE SCALE GENOMIC DNA]</scope>
    <source>
        <strain evidence="16 17">KACC 19175</strain>
    </source>
</reference>
<dbReference type="Gene3D" id="3.30.450.20">
    <property type="entry name" value="PAS domain"/>
    <property type="match status" value="1"/>
</dbReference>
<dbReference type="Gene3D" id="3.30.565.10">
    <property type="entry name" value="Histidine kinase-like ATPase, C-terminal domain"/>
    <property type="match status" value="1"/>
</dbReference>
<evidence type="ECO:0000313" key="16">
    <source>
        <dbReference type="EMBL" id="MBL0394577.1"/>
    </source>
</evidence>
<dbReference type="Pfam" id="PF02518">
    <property type="entry name" value="HATPase_c"/>
    <property type="match status" value="1"/>
</dbReference>
<dbReference type="AlphaFoldDB" id="A0A937CXW3"/>
<feature type="transmembrane region" description="Helical" evidence="14">
    <location>
        <begin position="93"/>
        <end position="113"/>
    </location>
</feature>
<dbReference type="Gene3D" id="1.10.287.130">
    <property type="match status" value="1"/>
</dbReference>
<keyword evidence="11 14" id="KW-1133">Transmembrane helix</keyword>
<feature type="transmembrane region" description="Helical" evidence="14">
    <location>
        <begin position="231"/>
        <end position="247"/>
    </location>
</feature>
<dbReference type="InterPro" id="IPR000014">
    <property type="entry name" value="PAS"/>
</dbReference>
<dbReference type="GO" id="GO:0000155">
    <property type="term" value="F:phosphorelay sensor kinase activity"/>
    <property type="evidence" value="ECO:0007669"/>
    <property type="project" value="InterPro"/>
</dbReference>
<dbReference type="RefSeq" id="WP_201677238.1">
    <property type="nucleotide sequence ID" value="NZ_JAEQNE010000008.1"/>
</dbReference>
<evidence type="ECO:0000256" key="2">
    <source>
        <dbReference type="ARBA" id="ARBA00004651"/>
    </source>
</evidence>
<dbReference type="EC" id="2.7.13.3" evidence="3"/>
<evidence type="ECO:0000256" key="9">
    <source>
        <dbReference type="ARBA" id="ARBA00022777"/>
    </source>
</evidence>
<dbReference type="Pfam" id="PF13188">
    <property type="entry name" value="PAS_8"/>
    <property type="match status" value="1"/>
</dbReference>
<dbReference type="PANTHER" id="PTHR43065">
    <property type="entry name" value="SENSOR HISTIDINE KINASE"/>
    <property type="match status" value="1"/>
</dbReference>
<dbReference type="CDD" id="cd00082">
    <property type="entry name" value="HisKA"/>
    <property type="match status" value="1"/>
</dbReference>
<dbReference type="InterPro" id="IPR007895">
    <property type="entry name" value="MASE1"/>
</dbReference>
<dbReference type="InterPro" id="IPR036097">
    <property type="entry name" value="HisK_dim/P_sf"/>
</dbReference>
<dbReference type="InterPro" id="IPR035965">
    <property type="entry name" value="PAS-like_dom_sf"/>
</dbReference>
<evidence type="ECO:0000256" key="1">
    <source>
        <dbReference type="ARBA" id="ARBA00000085"/>
    </source>
</evidence>
<keyword evidence="12" id="KW-0902">Two-component regulatory system</keyword>